<feature type="active site" description="Proton acceptor" evidence="1">
    <location>
        <position position="14"/>
    </location>
</feature>
<dbReference type="AlphaFoldDB" id="A0A8I2KLI6"/>
<dbReference type="EC" id="3.6.1.57" evidence="3"/>
<dbReference type="Gene3D" id="3.40.50.2000">
    <property type="entry name" value="Glycogen Phosphorylase B"/>
    <property type="match status" value="1"/>
</dbReference>
<name>A0A8I2KLI6_9GAMM</name>
<feature type="binding site" evidence="2">
    <location>
        <position position="249"/>
    </location>
    <ligand>
        <name>substrate</name>
    </ligand>
</feature>
<dbReference type="Gene3D" id="3.40.50.11190">
    <property type="match status" value="1"/>
</dbReference>
<dbReference type="Proteomes" id="UP000646877">
    <property type="component" value="Unassembled WGS sequence"/>
</dbReference>
<dbReference type="EMBL" id="WEIA01000002">
    <property type="protein sequence ID" value="NLR20616.1"/>
    <property type="molecule type" value="Genomic_DNA"/>
</dbReference>
<dbReference type="InterPro" id="IPR020023">
    <property type="entry name" value="PseG"/>
</dbReference>
<sequence length="523" mass="59614">MFVFRVNSTQGIGHLKRCLNLAKELSVCGCGSHFILDENDCLSDYISGINYSVTLITHGTSEYDDAQQTLSIAYQVGAEAIVVDSYLLGREWESQIQDQFKLVVIDDLGREHLANTLIDIRWRGDQTEAYYHHLVSHDCETLLGPKYALLESVYHDSSRADIERSHLLFSLGGGGDWELLTPIIELVCQLRPCQPIEIVLGPSATNYDSIISLQHIYPQVEINRSPESLYPSFIRAQLFVGALGTSLYELAATKTPALTFSMAKNQEHNQSWLDDLGHCLHLPEFLSSDPLEVVELINILLDNSDKLAEYRNHSKVCVDGRGAARVSSHLLSQQTQSEAEIQSLCKREYLPIAADLTVRMVDFFDINRYLHARNSQHNNVRMTITEAIPTLGHYKWWHQNQRENFVVELDGNPLIYIWHQSLEQNGQTYLYGGWFSALEQVNFAYVQLALNWQLKLCEEEYPDGIWLAVIHKDNKFVNLLNQHNGFKAIEVDSPHFQVTQSIFPSADPKKFNYVMLTRENEHG</sequence>
<evidence type="ECO:0000256" key="1">
    <source>
        <dbReference type="PIRSR" id="PIRSR620023-1"/>
    </source>
</evidence>
<dbReference type="SUPFAM" id="SSF53756">
    <property type="entry name" value="UDP-Glycosyltransferase/glycogen phosphorylase"/>
    <property type="match status" value="1"/>
</dbReference>
<organism evidence="3 5">
    <name type="scientific">Pseudoalteromonas maricaloris</name>
    <dbReference type="NCBI Taxonomy" id="184924"/>
    <lineage>
        <taxon>Bacteria</taxon>
        <taxon>Pseudomonadati</taxon>
        <taxon>Pseudomonadota</taxon>
        <taxon>Gammaproteobacteria</taxon>
        <taxon>Alteromonadales</taxon>
        <taxon>Pseudoalteromonadaceae</taxon>
        <taxon>Pseudoalteromonas</taxon>
    </lineage>
</organism>
<keyword evidence="3" id="KW-0378">Hydrolase</keyword>
<keyword evidence="6" id="KW-1185">Reference proteome</keyword>
<gene>
    <name evidence="3" type="primary">pseG</name>
    <name evidence="3" type="ORF">F9Y85_04640</name>
    <name evidence="4" type="ORF">R5H13_06430</name>
</gene>
<accession>A0A8I2KLI6</accession>
<evidence type="ECO:0000313" key="5">
    <source>
        <dbReference type="Proteomes" id="UP000646877"/>
    </source>
</evidence>
<reference evidence="3" key="1">
    <citation type="submission" date="2019-10" db="EMBL/GenBank/DDBJ databases">
        <authorList>
            <person name="Paulsen S."/>
        </authorList>
    </citation>
    <scope>NUCLEOTIDE SEQUENCE</scope>
    <source>
        <strain evidence="3">LMG 19692</strain>
    </source>
</reference>
<dbReference type="GO" id="GO:0016787">
    <property type="term" value="F:hydrolase activity"/>
    <property type="evidence" value="ECO:0007669"/>
    <property type="project" value="UniProtKB-KW"/>
</dbReference>
<evidence type="ECO:0000313" key="6">
    <source>
        <dbReference type="Proteomes" id="UP001304419"/>
    </source>
</evidence>
<protein>
    <submittedName>
        <fullName evidence="3">UDP-2,4-diacetamido-2,4, 6-trideoxy-beta-L-altropyranose hydrolase</fullName>
        <ecNumber evidence="3">3.6.1.57</ecNumber>
    </submittedName>
</protein>
<reference evidence="4 6" key="2">
    <citation type="submission" date="2023-10" db="EMBL/GenBank/DDBJ databases">
        <title>To unveil natural product biosynthetic capacity in Pseudoalteromonas.</title>
        <authorList>
            <person name="Wang J."/>
        </authorList>
    </citation>
    <scope>NUCLEOTIDE SEQUENCE [LARGE SCALE GENOMIC DNA]</scope>
    <source>
        <strain evidence="4 6">DSM 15914</strain>
    </source>
</reference>
<dbReference type="NCBIfam" id="TIGR03590">
    <property type="entry name" value="PseG"/>
    <property type="match status" value="1"/>
</dbReference>
<evidence type="ECO:0000313" key="3">
    <source>
        <dbReference type="EMBL" id="NLR20616.1"/>
    </source>
</evidence>
<dbReference type="EMBL" id="CP137578">
    <property type="protein sequence ID" value="WOX29898.1"/>
    <property type="molecule type" value="Genomic_DNA"/>
</dbReference>
<proteinExistence type="predicted"/>
<dbReference type="Proteomes" id="UP001304419">
    <property type="component" value="Chromosome 1"/>
</dbReference>
<dbReference type="RefSeq" id="WP_039492550.1">
    <property type="nucleotide sequence ID" value="NZ_CBCSDF010000002.1"/>
</dbReference>
<evidence type="ECO:0000256" key="2">
    <source>
        <dbReference type="PIRSR" id="PIRSR620023-2"/>
    </source>
</evidence>
<evidence type="ECO:0000313" key="4">
    <source>
        <dbReference type="EMBL" id="WOX29898.1"/>
    </source>
</evidence>